<name>A0A0F9ERW4_9ZZZZ</name>
<dbReference type="Pfam" id="PF04313">
    <property type="entry name" value="HSDR_N"/>
    <property type="match status" value="1"/>
</dbReference>
<gene>
    <name evidence="2" type="ORF">LCGC14_2119070</name>
</gene>
<dbReference type="GO" id="GO:0003677">
    <property type="term" value="F:DNA binding"/>
    <property type="evidence" value="ECO:0007669"/>
    <property type="project" value="UniProtKB-KW"/>
</dbReference>
<dbReference type="AlphaFoldDB" id="A0A0F9ERW4"/>
<organism evidence="2">
    <name type="scientific">marine sediment metagenome</name>
    <dbReference type="NCBI Taxonomy" id="412755"/>
    <lineage>
        <taxon>unclassified sequences</taxon>
        <taxon>metagenomes</taxon>
        <taxon>ecological metagenomes</taxon>
    </lineage>
</organism>
<dbReference type="GO" id="GO:0009307">
    <property type="term" value="P:DNA restriction-modification system"/>
    <property type="evidence" value="ECO:0007669"/>
    <property type="project" value="UniProtKB-KW"/>
</dbReference>
<dbReference type="GO" id="GO:0005524">
    <property type="term" value="F:ATP binding"/>
    <property type="evidence" value="ECO:0007669"/>
    <property type="project" value="UniProtKB-KW"/>
</dbReference>
<proteinExistence type="predicted"/>
<dbReference type="GO" id="GO:0009035">
    <property type="term" value="F:type I site-specific deoxyribonuclease activity"/>
    <property type="evidence" value="ECO:0007669"/>
    <property type="project" value="UniProtKB-EC"/>
</dbReference>
<dbReference type="InterPro" id="IPR007409">
    <property type="entry name" value="Restrct_endonuc_type1_HsdR_N"/>
</dbReference>
<dbReference type="EMBL" id="LAZR01026349">
    <property type="protein sequence ID" value="KKL69026.1"/>
    <property type="molecule type" value="Genomic_DNA"/>
</dbReference>
<evidence type="ECO:0000313" key="2">
    <source>
        <dbReference type="EMBL" id="KKL69026.1"/>
    </source>
</evidence>
<reference evidence="2" key="1">
    <citation type="journal article" date="2015" name="Nature">
        <title>Complex archaea that bridge the gap between prokaryotes and eukaryotes.</title>
        <authorList>
            <person name="Spang A."/>
            <person name="Saw J.H."/>
            <person name="Jorgensen S.L."/>
            <person name="Zaremba-Niedzwiedzka K."/>
            <person name="Martijn J."/>
            <person name="Lind A.E."/>
            <person name="van Eijk R."/>
            <person name="Schleper C."/>
            <person name="Guy L."/>
            <person name="Ettema T.J."/>
        </authorList>
    </citation>
    <scope>NUCLEOTIDE SEQUENCE</scope>
</reference>
<feature type="domain" description="Restriction endonuclease type I HsdR N-terminal" evidence="1">
    <location>
        <begin position="6"/>
        <end position="84"/>
    </location>
</feature>
<accession>A0A0F9ERW4</accession>
<sequence length="262" mass="31005">EDFREVVREDTVYIAGKPKAPDYSFRIGGKRIFFVEAKKPTIDIKEDIEPAFQLRRYSYTAKLPLSVLTDFEELAIYDTRIKPNKNDKASRARIFYCNFEEYEKNFEYIYNIFSKTSVLKGSFDRYVEENKNKKGTSGVDKEFLQLIESWRNELARNIALRNKELDIYNIERQKIERKASDDIEKYIASHPEILNEKAIVLYSNKWHPGIIPISHLNKYLERANDKYNSSLFKVEGWLNSISIDDKVLLHNFRLFTIMLDNN</sequence>
<feature type="non-terminal residue" evidence="2">
    <location>
        <position position="1"/>
    </location>
</feature>
<comment type="caution">
    <text evidence="2">The sequence shown here is derived from an EMBL/GenBank/DDBJ whole genome shotgun (WGS) entry which is preliminary data.</text>
</comment>
<protein>
    <recommendedName>
        <fullName evidence="1">Restriction endonuclease type I HsdR N-terminal domain-containing protein</fullName>
    </recommendedName>
</protein>
<evidence type="ECO:0000259" key="1">
    <source>
        <dbReference type="Pfam" id="PF04313"/>
    </source>
</evidence>